<feature type="domain" description="Metallo-beta-lactamase" evidence="1">
    <location>
        <begin position="11"/>
        <end position="67"/>
    </location>
</feature>
<evidence type="ECO:0000259" key="1">
    <source>
        <dbReference type="Pfam" id="PF00753"/>
    </source>
</evidence>
<dbReference type="InterPro" id="IPR036866">
    <property type="entry name" value="RibonucZ/Hydroxyglut_hydro"/>
</dbReference>
<proteinExistence type="predicted"/>
<dbReference type="SUPFAM" id="SSF56281">
    <property type="entry name" value="Metallo-hydrolase/oxidoreductase"/>
    <property type="match status" value="1"/>
</dbReference>
<name>A0A2R6CA49_9ARCH</name>
<evidence type="ECO:0000313" key="3">
    <source>
        <dbReference type="Proteomes" id="UP000242015"/>
    </source>
</evidence>
<reference evidence="2 3" key="1">
    <citation type="submission" date="2017-04" db="EMBL/GenBank/DDBJ databases">
        <title>Novel microbial lineages endemic to geothermal iron-oxide mats fill important gaps in the evolutionary history of Archaea.</title>
        <authorList>
            <person name="Jay Z.J."/>
            <person name="Beam J.P."/>
            <person name="Dlakic M."/>
            <person name="Rusch D.B."/>
            <person name="Kozubal M.A."/>
            <person name="Inskeep W.P."/>
        </authorList>
    </citation>
    <scope>NUCLEOTIDE SEQUENCE [LARGE SCALE GENOMIC DNA]</scope>
    <source>
        <strain evidence="2">BE_D</strain>
    </source>
</reference>
<dbReference type="Pfam" id="PF00753">
    <property type="entry name" value="Lactamase_B"/>
    <property type="match status" value="1"/>
</dbReference>
<protein>
    <recommendedName>
        <fullName evidence="1">Metallo-beta-lactamase domain-containing protein</fullName>
    </recommendedName>
</protein>
<dbReference type="EMBL" id="NEXF01000214">
    <property type="protein sequence ID" value="PSO07636.1"/>
    <property type="molecule type" value="Genomic_DNA"/>
</dbReference>
<dbReference type="InterPro" id="IPR001279">
    <property type="entry name" value="Metallo-B-lactamas"/>
</dbReference>
<comment type="caution">
    <text evidence="2">The sequence shown here is derived from an EMBL/GenBank/DDBJ whole genome shotgun (WGS) entry which is preliminary data.</text>
</comment>
<evidence type="ECO:0000313" key="2">
    <source>
        <dbReference type="EMBL" id="PSO07636.1"/>
    </source>
</evidence>
<sequence>MTPGSLNLVERELEEAGLSLKLVKSLIITHHHPDHIGNINLIHQRYPNIHIYAHKIEIPYIRGEMEVGGGEG</sequence>
<dbReference type="AlphaFoldDB" id="A0A2R6CA49"/>
<dbReference type="Proteomes" id="UP000242015">
    <property type="component" value="Unassembled WGS sequence"/>
</dbReference>
<gene>
    <name evidence="2" type="ORF">B9Q04_09845</name>
</gene>
<organism evidence="2 3">
    <name type="scientific">Candidatus Marsarchaeota G2 archaeon BE_D</name>
    <dbReference type="NCBI Taxonomy" id="1978158"/>
    <lineage>
        <taxon>Archaea</taxon>
        <taxon>Candidatus Marsarchaeota</taxon>
        <taxon>Candidatus Marsarchaeota group 2</taxon>
    </lineage>
</organism>
<dbReference type="Gene3D" id="3.60.15.10">
    <property type="entry name" value="Ribonuclease Z/Hydroxyacylglutathione hydrolase-like"/>
    <property type="match status" value="1"/>
</dbReference>
<accession>A0A2R6CA49</accession>